<feature type="transmembrane region" description="Helical" evidence="1">
    <location>
        <begin position="12"/>
        <end position="33"/>
    </location>
</feature>
<keyword evidence="1" id="KW-0812">Transmembrane</keyword>
<accession>I2CAH6</accession>
<dbReference type="HOGENOM" id="CLU_3339521_0_0_9"/>
<dbReference type="KEGG" id="bqy:MUS_3790"/>
<gene>
    <name evidence="2" type="ORF">MUS_3790</name>
</gene>
<dbReference type="PATRIC" id="fig|1126211.3.peg.3604"/>
<dbReference type="Proteomes" id="UP000002878">
    <property type="component" value="Chromosome"/>
</dbReference>
<dbReference type="AlphaFoldDB" id="I2CAH6"/>
<keyword evidence="1" id="KW-0472">Membrane</keyword>
<proteinExistence type="predicted"/>
<evidence type="ECO:0000313" key="3">
    <source>
        <dbReference type="Proteomes" id="UP000002878"/>
    </source>
</evidence>
<protein>
    <submittedName>
        <fullName evidence="2">Uncharacterized protein</fullName>
    </submittedName>
</protein>
<name>I2CAH6_BACAY</name>
<organism evidence="2 3">
    <name type="scientific">Bacillus amyloliquefaciens (strain Y2)</name>
    <name type="common">Bacillus amyloliquefaciens subsp. plantarum (strain B9601-Y2)</name>
    <dbReference type="NCBI Taxonomy" id="1155777"/>
    <lineage>
        <taxon>Bacteria</taxon>
        <taxon>Bacillati</taxon>
        <taxon>Bacillota</taxon>
        <taxon>Bacilli</taxon>
        <taxon>Bacillales</taxon>
        <taxon>Bacillaceae</taxon>
        <taxon>Bacillus</taxon>
        <taxon>Bacillus amyloliquefaciens group</taxon>
    </lineage>
</organism>
<evidence type="ECO:0000256" key="1">
    <source>
        <dbReference type="SAM" id="Phobius"/>
    </source>
</evidence>
<keyword evidence="1" id="KW-1133">Transmembrane helix</keyword>
<sequence>MRSILSVPAISFSQAPVLIILISTLLFELFVLWEKWC</sequence>
<reference evidence="2 3" key="1">
    <citation type="journal article" date="2012" name="J. Biotechnol.">
        <title>Genome sequence of the plant growth promoting strain Bacillus amyloliquefaciens subsp. plantarum B9601-Y2 and expression of mersacidin and other secondary metabolites.</title>
        <authorList>
            <person name="He P."/>
            <person name="Hao K."/>
            <person name="Blom J."/>
            <person name="Ruckert C."/>
            <person name="Vater J."/>
            <person name="Mao Z."/>
            <person name="Wu Y."/>
            <person name="Hou M."/>
            <person name="He P."/>
            <person name="He Y."/>
            <person name="Borriss R."/>
        </authorList>
    </citation>
    <scope>NUCLEOTIDE SEQUENCE [LARGE SCALE GENOMIC DNA]</scope>
    <source>
        <strain evidence="2">Y2</strain>
    </source>
</reference>
<evidence type="ECO:0000313" key="2">
    <source>
        <dbReference type="EMBL" id="AFJ63650.1"/>
    </source>
</evidence>
<dbReference type="EMBL" id="CP003332">
    <property type="protein sequence ID" value="AFJ63650.1"/>
    <property type="molecule type" value="Genomic_DNA"/>
</dbReference>